<dbReference type="AlphaFoldDB" id="A0A0D5YKK4"/>
<dbReference type="EMBL" id="CP008706">
    <property type="protein sequence ID" value="AKA32331.1"/>
    <property type="molecule type" value="Genomic_DNA"/>
</dbReference>
<evidence type="ECO:0000313" key="2">
    <source>
        <dbReference type="Proteomes" id="UP000032746"/>
    </source>
</evidence>
<reference evidence="2" key="2">
    <citation type="submission" date="2015-03" db="EMBL/GenBank/DDBJ databases">
        <authorList>
            <person name="Gallagher L.A."/>
            <person name="Hayden H.S."/>
            <person name="Weiss E.J."/>
            <person name="Hager K.R."/>
            <person name="Ramage E."/>
            <person name="Radey M.R."/>
            <person name="Bydalek R."/>
            <person name="Manoil C."/>
            <person name="Miller S.I."/>
            <person name="Brittnacher M.J."/>
        </authorList>
    </citation>
    <scope>NUCLEOTIDE SEQUENCE [LARGE SCALE GENOMIC DNA]</scope>
    <source>
        <strain evidence="2">AB5075-UW</strain>
    </source>
</reference>
<accession>A0A0D5YKK4</accession>
<name>A0A0D5YKK4_ACIBA</name>
<reference evidence="1 2" key="1">
    <citation type="journal article" date="2015" name="J. Bacteriol.">
        <title>Resources for Genetic and Genomic Analysis of Emerging Pathogen Acinetobacter baumannii.</title>
        <authorList>
            <person name="Gallagher L.A."/>
            <person name="Ramage E."/>
            <person name="Weiss E.J."/>
            <person name="Radey M."/>
            <person name="Hayden H.S."/>
            <person name="Held K.G."/>
            <person name="Huse H.K."/>
            <person name="Zurawski D.V."/>
            <person name="Brittnacher M.J."/>
            <person name="Manoil C."/>
        </authorList>
    </citation>
    <scope>NUCLEOTIDE SEQUENCE [LARGE SCALE GENOMIC DNA]</scope>
    <source>
        <strain evidence="1 2">AB5075-UW</strain>
    </source>
</reference>
<organism evidence="1 2">
    <name type="scientific">Acinetobacter baumannii</name>
    <dbReference type="NCBI Taxonomy" id="470"/>
    <lineage>
        <taxon>Bacteria</taxon>
        <taxon>Pseudomonadati</taxon>
        <taxon>Pseudomonadota</taxon>
        <taxon>Gammaproteobacteria</taxon>
        <taxon>Moraxellales</taxon>
        <taxon>Moraxellaceae</taxon>
        <taxon>Acinetobacter</taxon>
        <taxon>Acinetobacter calcoaceticus/baumannii complex</taxon>
    </lineage>
</organism>
<gene>
    <name evidence="1" type="ORF">ABUW_2608</name>
</gene>
<sequence length="37" mass="4346">MNKLKNKMFLECFLSLFFLIKKSCFVGKTIKAAYVLQ</sequence>
<protein>
    <submittedName>
        <fullName evidence="1">Uncharacterized protein</fullName>
    </submittedName>
</protein>
<proteinExistence type="predicted"/>
<dbReference type="Proteomes" id="UP000032746">
    <property type="component" value="Chromosome"/>
</dbReference>
<evidence type="ECO:0000313" key="1">
    <source>
        <dbReference type="EMBL" id="AKA32331.1"/>
    </source>
</evidence>